<proteinExistence type="predicted"/>
<dbReference type="RefSeq" id="WP_051187565.1">
    <property type="nucleotide sequence ID" value="NZ_QJKF01000012.1"/>
</dbReference>
<evidence type="ECO:0000256" key="5">
    <source>
        <dbReference type="SAM" id="Phobius"/>
    </source>
</evidence>
<feature type="transmembrane region" description="Helical" evidence="5">
    <location>
        <begin position="6"/>
        <end position="24"/>
    </location>
</feature>
<comment type="subcellular location">
    <subcellularLocation>
        <location evidence="1">Membrane</location>
        <topology evidence="1">Multi-pass membrane protein</topology>
    </subcellularLocation>
</comment>
<feature type="transmembrane region" description="Helical" evidence="5">
    <location>
        <begin position="60"/>
        <end position="80"/>
    </location>
</feature>
<dbReference type="AlphaFoldDB" id="A0A318JUJ9"/>
<evidence type="ECO:0000256" key="3">
    <source>
        <dbReference type="ARBA" id="ARBA00022989"/>
    </source>
</evidence>
<evidence type="ECO:0000256" key="2">
    <source>
        <dbReference type="ARBA" id="ARBA00022692"/>
    </source>
</evidence>
<evidence type="ECO:0000256" key="4">
    <source>
        <dbReference type="ARBA" id="ARBA00023136"/>
    </source>
</evidence>
<organism evidence="6 7">
    <name type="scientific">Nocardia tenerifensis</name>
    <dbReference type="NCBI Taxonomy" id="228006"/>
    <lineage>
        <taxon>Bacteria</taxon>
        <taxon>Bacillati</taxon>
        <taxon>Actinomycetota</taxon>
        <taxon>Actinomycetes</taxon>
        <taxon>Mycobacteriales</taxon>
        <taxon>Nocardiaceae</taxon>
        <taxon>Nocardia</taxon>
    </lineage>
</organism>
<feature type="transmembrane region" description="Helical" evidence="5">
    <location>
        <begin position="172"/>
        <end position="189"/>
    </location>
</feature>
<dbReference type="GO" id="GO:0016020">
    <property type="term" value="C:membrane"/>
    <property type="evidence" value="ECO:0007669"/>
    <property type="project" value="UniProtKB-SubCell"/>
</dbReference>
<comment type="caution">
    <text evidence="6">The sequence shown here is derived from an EMBL/GenBank/DDBJ whole genome shotgun (WGS) entry which is preliminary data.</text>
</comment>
<evidence type="ECO:0000313" key="7">
    <source>
        <dbReference type="Proteomes" id="UP000247569"/>
    </source>
</evidence>
<reference evidence="6 7" key="1">
    <citation type="submission" date="2018-05" db="EMBL/GenBank/DDBJ databases">
        <title>Genomic Encyclopedia of Type Strains, Phase IV (KMG-IV): sequencing the most valuable type-strain genomes for metagenomic binning, comparative biology and taxonomic classification.</title>
        <authorList>
            <person name="Goeker M."/>
        </authorList>
    </citation>
    <scope>NUCLEOTIDE SEQUENCE [LARGE SCALE GENOMIC DNA]</scope>
    <source>
        <strain evidence="6 7">DSM 44704</strain>
    </source>
</reference>
<dbReference type="Gene3D" id="1.20.1280.290">
    <property type="match status" value="2"/>
</dbReference>
<protein>
    <submittedName>
        <fullName evidence="6">Uncharacterized protein with PQ loop repeat</fullName>
    </submittedName>
</protein>
<keyword evidence="3 5" id="KW-1133">Transmembrane helix</keyword>
<keyword evidence="7" id="KW-1185">Reference proteome</keyword>
<feature type="transmembrane region" description="Helical" evidence="5">
    <location>
        <begin position="146"/>
        <end position="166"/>
    </location>
</feature>
<accession>A0A318JUJ9</accession>
<dbReference type="InterPro" id="IPR006603">
    <property type="entry name" value="PQ-loop_rpt"/>
</dbReference>
<dbReference type="OrthoDB" id="9814012at2"/>
<keyword evidence="4 5" id="KW-0472">Membrane</keyword>
<keyword evidence="2 5" id="KW-0812">Transmembrane</keyword>
<name>A0A318JUJ9_9NOCA</name>
<evidence type="ECO:0000313" key="6">
    <source>
        <dbReference type="EMBL" id="PXX59332.1"/>
    </source>
</evidence>
<feature type="transmembrane region" description="Helical" evidence="5">
    <location>
        <begin position="92"/>
        <end position="110"/>
    </location>
</feature>
<dbReference type="Proteomes" id="UP000247569">
    <property type="component" value="Unassembled WGS sequence"/>
</dbReference>
<evidence type="ECO:0000256" key="1">
    <source>
        <dbReference type="ARBA" id="ARBA00004141"/>
    </source>
</evidence>
<dbReference type="Pfam" id="PF04193">
    <property type="entry name" value="PQ-loop"/>
    <property type="match status" value="1"/>
</dbReference>
<feature type="transmembrane region" description="Helical" evidence="5">
    <location>
        <begin position="116"/>
        <end position="134"/>
    </location>
</feature>
<dbReference type="EMBL" id="QJKF01000012">
    <property type="protein sequence ID" value="PXX59332.1"/>
    <property type="molecule type" value="Genomic_DNA"/>
</dbReference>
<sequence>MSLWIEAIGTVSGAISLVAWLPQLKLTWQTRKAGDISWSYLVAVVASIQCWVHYGSLKGSASLVATQVVGGALVGALMVFKVRADRDTGAAVRVAAASVAVAAVILSARGQVPVEFIGTVGGCIALAAWLPQLARTYRTRSAADLSLAYLLAGLSSSAGFILYGLLIDSASLIVTQIPNCGLVVSLILLKLRHAIPAVIEVTEYVPEPIFGAPETP</sequence>
<feature type="transmembrane region" description="Helical" evidence="5">
    <location>
        <begin position="36"/>
        <end position="54"/>
    </location>
</feature>
<gene>
    <name evidence="6" type="ORF">DFR70_112249</name>
</gene>